<evidence type="ECO:0000256" key="1">
    <source>
        <dbReference type="ARBA" id="ARBA00022603"/>
    </source>
</evidence>
<reference evidence="4" key="1">
    <citation type="submission" date="2023-02" db="EMBL/GenBank/DDBJ databases">
        <title>Kitasatospora phosalacinea NBRC 14627.</title>
        <authorList>
            <person name="Ichikawa N."/>
            <person name="Sato H."/>
            <person name="Tonouchi N."/>
        </authorList>
    </citation>
    <scope>NUCLEOTIDE SEQUENCE</scope>
    <source>
        <strain evidence="4">NBRC 14627</strain>
    </source>
</reference>
<dbReference type="InterPro" id="IPR041698">
    <property type="entry name" value="Methyltransf_25"/>
</dbReference>
<dbReference type="EMBL" id="BSSA01000002">
    <property type="protein sequence ID" value="GLW68494.1"/>
    <property type="molecule type" value="Genomic_DNA"/>
</dbReference>
<comment type="caution">
    <text evidence="4">The sequence shown here is derived from an EMBL/GenBank/DDBJ whole genome shotgun (WGS) entry which is preliminary data.</text>
</comment>
<dbReference type="InterPro" id="IPR029063">
    <property type="entry name" value="SAM-dependent_MTases_sf"/>
</dbReference>
<evidence type="ECO:0000259" key="3">
    <source>
        <dbReference type="Pfam" id="PF13649"/>
    </source>
</evidence>
<dbReference type="GO" id="GO:0008168">
    <property type="term" value="F:methyltransferase activity"/>
    <property type="evidence" value="ECO:0007669"/>
    <property type="project" value="UniProtKB-KW"/>
</dbReference>
<sequence>MHDDHPGDYLDATVRAYDLDPARYERATAAMLPTTEIDAFVRLLPDPAGRVLDVGCAFGRDTALLADRGLRAQGVDLSPAFVARAAERRPDLSFRVMDARQLDFPDGHFSGIWCQAVLLHLKDHDIRTALAGFRRVLAPGGALFASFKEGEGEEEVVEPFSSDASRFYRYQSVARVTDLLTAAGFRPAAVDRSHESERYGPGHRDLTWLHAFATAPAGAVG</sequence>
<dbReference type="RefSeq" id="WP_285733614.1">
    <property type="nucleotide sequence ID" value="NZ_BSSA01000002.1"/>
</dbReference>
<dbReference type="SUPFAM" id="SSF53335">
    <property type="entry name" value="S-adenosyl-L-methionine-dependent methyltransferases"/>
    <property type="match status" value="1"/>
</dbReference>
<accession>A0A9W6UYH0</accession>
<organism evidence="4 5">
    <name type="scientific">Kitasatospora phosalacinea</name>
    <dbReference type="NCBI Taxonomy" id="2065"/>
    <lineage>
        <taxon>Bacteria</taxon>
        <taxon>Bacillati</taxon>
        <taxon>Actinomycetota</taxon>
        <taxon>Actinomycetes</taxon>
        <taxon>Kitasatosporales</taxon>
        <taxon>Streptomycetaceae</taxon>
        <taxon>Kitasatospora</taxon>
    </lineage>
</organism>
<keyword evidence="2" id="KW-0808">Transferase</keyword>
<gene>
    <name evidence="4" type="ORF">Kpho02_07930</name>
</gene>
<dbReference type="PANTHER" id="PTHR43861:SF1">
    <property type="entry name" value="TRANS-ACONITATE 2-METHYLTRANSFERASE"/>
    <property type="match status" value="1"/>
</dbReference>
<dbReference type="GO" id="GO:0017000">
    <property type="term" value="P:antibiotic biosynthetic process"/>
    <property type="evidence" value="ECO:0007669"/>
    <property type="project" value="UniProtKB-ARBA"/>
</dbReference>
<evidence type="ECO:0000313" key="4">
    <source>
        <dbReference type="EMBL" id="GLW68494.1"/>
    </source>
</evidence>
<name>A0A9W6UYH0_9ACTN</name>
<feature type="domain" description="Methyltransferase" evidence="3">
    <location>
        <begin position="51"/>
        <end position="141"/>
    </location>
</feature>
<dbReference type="AlphaFoldDB" id="A0A9W6UYH0"/>
<protein>
    <recommendedName>
        <fullName evidence="3">Methyltransferase domain-containing protein</fullName>
    </recommendedName>
</protein>
<dbReference type="GO" id="GO:0032259">
    <property type="term" value="P:methylation"/>
    <property type="evidence" value="ECO:0007669"/>
    <property type="project" value="UniProtKB-KW"/>
</dbReference>
<dbReference type="Proteomes" id="UP001165041">
    <property type="component" value="Unassembled WGS sequence"/>
</dbReference>
<keyword evidence="1" id="KW-0489">Methyltransferase</keyword>
<dbReference type="Pfam" id="PF13649">
    <property type="entry name" value="Methyltransf_25"/>
    <property type="match status" value="1"/>
</dbReference>
<dbReference type="CDD" id="cd02440">
    <property type="entry name" value="AdoMet_MTases"/>
    <property type="match status" value="1"/>
</dbReference>
<proteinExistence type="predicted"/>
<evidence type="ECO:0000313" key="5">
    <source>
        <dbReference type="Proteomes" id="UP001165041"/>
    </source>
</evidence>
<dbReference type="Gene3D" id="3.40.50.150">
    <property type="entry name" value="Vaccinia Virus protein VP39"/>
    <property type="match status" value="1"/>
</dbReference>
<dbReference type="PANTHER" id="PTHR43861">
    <property type="entry name" value="TRANS-ACONITATE 2-METHYLTRANSFERASE-RELATED"/>
    <property type="match status" value="1"/>
</dbReference>
<evidence type="ECO:0000256" key="2">
    <source>
        <dbReference type="ARBA" id="ARBA00022679"/>
    </source>
</evidence>